<proteinExistence type="predicted"/>
<name>A0A3T1CX86_9VIRU</name>
<dbReference type="KEGG" id="vg:80540767"/>
<organism evidence="1 2">
    <name type="scientific">Acanthamoeba castellanii medusavirus J1</name>
    <dbReference type="NCBI Taxonomy" id="3114988"/>
    <lineage>
        <taxon>Viruses</taxon>
        <taxon>Varidnaviria</taxon>
        <taxon>Bamfordvirae</taxon>
        <taxon>Nucleocytoviricota</taxon>
        <taxon>Megaviricetes</taxon>
        <taxon>Mamonoviridae</taxon>
        <taxon>Medusavirus</taxon>
        <taxon>Medusavirus medusae</taxon>
    </lineage>
</organism>
<dbReference type="EMBL" id="AP018495">
    <property type="protein sequence ID" value="BBI30415.1"/>
    <property type="molecule type" value="Genomic_DNA"/>
</dbReference>
<reference evidence="2" key="1">
    <citation type="journal article" date="2019" name="J. Virol.">
        <title>Medusavirus, a novel large DNA virus discovered from hot spring water.</title>
        <authorList>
            <person name="Yoshikawa G."/>
            <person name="Blanc-Mathieu R."/>
            <person name="Song C."/>
            <person name="Kayama Y."/>
            <person name="Mochizuki T."/>
            <person name="Murata K."/>
            <person name="Ogata H."/>
            <person name="Takemura M."/>
        </authorList>
    </citation>
    <scope>NUCLEOTIDE SEQUENCE [LARGE SCALE GENOMIC DNA]</scope>
</reference>
<sequence>MKHHAPVPPFVRPSWLPSLTPKKERRYWEHIADDINPLPSDFGSLLDWSPIGHDEDDLYGPGLVLVCCNTESPSYGHVSIATNNLRGRRSYFNLGIGIDAFISDSETLMASADTRELSSHCVYVCDMCEKAIRYKDGPWLQAMKTRHTAGTVDICNDCQPTIYMQSLYTFLSFPPGDMRVRRATIVRLWVDAKDFGVPL</sequence>
<protein>
    <submittedName>
        <fullName evidence="1">Uncharacterized protein</fullName>
    </submittedName>
</protein>
<evidence type="ECO:0000313" key="2">
    <source>
        <dbReference type="Proteomes" id="UP001161669"/>
    </source>
</evidence>
<dbReference type="Proteomes" id="UP001161669">
    <property type="component" value="Segment"/>
</dbReference>
<accession>A0A3T1CX86</accession>
<keyword evidence="2" id="KW-1185">Reference proteome</keyword>
<evidence type="ECO:0000313" key="1">
    <source>
        <dbReference type="EMBL" id="BBI30415.1"/>
    </source>
</evidence>